<evidence type="ECO:0000256" key="1">
    <source>
        <dbReference type="ARBA" id="ARBA00004442"/>
    </source>
</evidence>
<dbReference type="PROSITE" id="PS51257">
    <property type="entry name" value="PROKAR_LIPOPROTEIN"/>
    <property type="match status" value="1"/>
</dbReference>
<proteinExistence type="inferred from homology"/>
<comment type="caution">
    <text evidence="8">The sequence shown here is derived from an EMBL/GenBank/DDBJ whole genome shotgun (WGS) entry which is preliminary data.</text>
</comment>
<dbReference type="AlphaFoldDB" id="A0A5S5D6Y5"/>
<accession>A0A5S5D6Y5</accession>
<dbReference type="Pfam" id="PF14322">
    <property type="entry name" value="SusD-like_3"/>
    <property type="match status" value="1"/>
</dbReference>
<gene>
    <name evidence="8" type="ORF">BC792_12215</name>
</gene>
<sequence>MNRFFIYIYMVGTMVLISSCSKFLERESQSILPEDQVYSDEKMILAVLANYYGRMDWGQHLGDPGSFALLDEAAFSSGGPNNMQNYADDIWRMYDYTLIRNLNEFIQGVKGSTLEEETKRNYEGEARFIRAWVYFNMVKRLGGVPLVGDKIYGYQPGMNPEELQIARATEQASYEYIIDECTAAADILTTDKNANSARANKWVALALKARAALYAASIAKYGARTPDVKTAGGEVGIPASEATRFYQIAYETALTIIQDSPYVLYQKNADKGRNFYEATSSKGSEEVIWARDYKYPGQTHPFTNNVVASSVRGDIDANIVTPILNLVEDFEYIDRRNGALKLRDESGDFIYYTNPQDVFANKDPRLYGTVIYSGADFGGTAITYQAGVRYLENGEWKVRTGTPGAIDNTYGLVTSQDGPTTSNDQFINKTGFNIRKFVEENRDASTRGRGSDMWFVRFRFAEFLMIAAEAALELNRPQDEVAGYINEIRARAGIQPLEQVTLQDIVRERRVEFAFENHRYWDLKRWRIAHEVWNGQDTPTATHYVLFPYKVYAPGTEYHDKWVFEKRKASHTMYPRYFRYQNYYNFINQDWINANPKLVRNPYQ</sequence>
<name>A0A5S5D6Y5_9SPHI</name>
<evidence type="ECO:0000259" key="7">
    <source>
        <dbReference type="Pfam" id="PF14322"/>
    </source>
</evidence>
<dbReference type="InterPro" id="IPR012944">
    <property type="entry name" value="SusD_RagB_dom"/>
</dbReference>
<evidence type="ECO:0000313" key="8">
    <source>
        <dbReference type="EMBL" id="TYP91048.1"/>
    </source>
</evidence>
<keyword evidence="5" id="KW-0998">Cell outer membrane</keyword>
<dbReference type="Gene3D" id="1.25.40.390">
    <property type="match status" value="1"/>
</dbReference>
<keyword evidence="4" id="KW-0472">Membrane</keyword>
<evidence type="ECO:0000313" key="9">
    <source>
        <dbReference type="Proteomes" id="UP000325105"/>
    </source>
</evidence>
<dbReference type="SUPFAM" id="SSF48452">
    <property type="entry name" value="TPR-like"/>
    <property type="match status" value="1"/>
</dbReference>
<organism evidence="8 9">
    <name type="scientific">Sphingobacterium allocomposti</name>
    <dbReference type="NCBI Taxonomy" id="415956"/>
    <lineage>
        <taxon>Bacteria</taxon>
        <taxon>Pseudomonadati</taxon>
        <taxon>Bacteroidota</taxon>
        <taxon>Sphingobacteriia</taxon>
        <taxon>Sphingobacteriales</taxon>
        <taxon>Sphingobacteriaceae</taxon>
        <taxon>Sphingobacterium</taxon>
    </lineage>
</organism>
<keyword evidence="9" id="KW-1185">Reference proteome</keyword>
<protein>
    <submittedName>
        <fullName evidence="8">Putative outer membrane starch-binding protein</fullName>
    </submittedName>
</protein>
<keyword evidence="3" id="KW-0732">Signal</keyword>
<feature type="domain" description="SusD-like N-terminal" evidence="7">
    <location>
        <begin position="84"/>
        <end position="212"/>
    </location>
</feature>
<evidence type="ECO:0000259" key="6">
    <source>
        <dbReference type="Pfam" id="PF07980"/>
    </source>
</evidence>
<evidence type="ECO:0000256" key="2">
    <source>
        <dbReference type="ARBA" id="ARBA00006275"/>
    </source>
</evidence>
<reference evidence="8 9" key="1">
    <citation type="submission" date="2019-07" db="EMBL/GenBank/DDBJ databases">
        <title>Genomic Encyclopedia of Archaeal and Bacterial Type Strains, Phase II (KMG-II): from individual species to whole genera.</title>
        <authorList>
            <person name="Goeker M."/>
        </authorList>
    </citation>
    <scope>NUCLEOTIDE SEQUENCE [LARGE SCALE GENOMIC DNA]</scope>
    <source>
        <strain evidence="8 9">DSM 18850</strain>
    </source>
</reference>
<comment type="subcellular location">
    <subcellularLocation>
        <location evidence="1">Cell outer membrane</location>
    </subcellularLocation>
</comment>
<dbReference type="InterPro" id="IPR033985">
    <property type="entry name" value="SusD-like_N"/>
</dbReference>
<evidence type="ECO:0000256" key="3">
    <source>
        <dbReference type="ARBA" id="ARBA00022729"/>
    </source>
</evidence>
<comment type="similarity">
    <text evidence="2">Belongs to the SusD family.</text>
</comment>
<evidence type="ECO:0000256" key="5">
    <source>
        <dbReference type="ARBA" id="ARBA00023237"/>
    </source>
</evidence>
<dbReference type="Pfam" id="PF07980">
    <property type="entry name" value="SusD_RagB"/>
    <property type="match status" value="1"/>
</dbReference>
<dbReference type="OrthoDB" id="5694214at2"/>
<dbReference type="GO" id="GO:0009279">
    <property type="term" value="C:cell outer membrane"/>
    <property type="evidence" value="ECO:0007669"/>
    <property type="project" value="UniProtKB-SubCell"/>
</dbReference>
<dbReference type="EMBL" id="VNHX01000022">
    <property type="protein sequence ID" value="TYP91048.1"/>
    <property type="molecule type" value="Genomic_DNA"/>
</dbReference>
<evidence type="ECO:0000256" key="4">
    <source>
        <dbReference type="ARBA" id="ARBA00023136"/>
    </source>
</evidence>
<feature type="domain" description="RagB/SusD" evidence="6">
    <location>
        <begin position="286"/>
        <end position="603"/>
    </location>
</feature>
<dbReference type="RefSeq" id="WP_148909735.1">
    <property type="nucleotide sequence ID" value="NZ_VNHX01000022.1"/>
</dbReference>
<dbReference type="Proteomes" id="UP000325105">
    <property type="component" value="Unassembled WGS sequence"/>
</dbReference>
<dbReference type="InterPro" id="IPR011990">
    <property type="entry name" value="TPR-like_helical_dom_sf"/>
</dbReference>